<evidence type="ECO:0000259" key="2">
    <source>
        <dbReference type="Pfam" id="PF07811"/>
    </source>
</evidence>
<dbReference type="STRING" id="989370.AOQ71_28990"/>
<evidence type="ECO:0000313" key="3">
    <source>
        <dbReference type="EMBL" id="KRQ04895.1"/>
    </source>
</evidence>
<dbReference type="OrthoDB" id="7349713at2"/>
<organism evidence="3 4">
    <name type="scientific">Bradyrhizobium manausense</name>
    <dbReference type="NCBI Taxonomy" id="989370"/>
    <lineage>
        <taxon>Bacteria</taxon>
        <taxon>Pseudomonadati</taxon>
        <taxon>Pseudomonadota</taxon>
        <taxon>Alphaproteobacteria</taxon>
        <taxon>Hyphomicrobiales</taxon>
        <taxon>Nitrobacteraceae</taxon>
        <taxon>Bradyrhizobium</taxon>
    </lineage>
</organism>
<evidence type="ECO:0000256" key="1">
    <source>
        <dbReference type="SAM" id="Phobius"/>
    </source>
</evidence>
<keyword evidence="1" id="KW-1133">Transmembrane helix</keyword>
<evidence type="ECO:0000313" key="4">
    <source>
        <dbReference type="Proteomes" id="UP000051936"/>
    </source>
</evidence>
<dbReference type="InterPro" id="IPR012495">
    <property type="entry name" value="TadE-like_dom"/>
</dbReference>
<gene>
    <name evidence="3" type="ORF">AOQ71_28990</name>
</gene>
<dbReference type="Pfam" id="PF07811">
    <property type="entry name" value="TadE"/>
    <property type="match status" value="1"/>
</dbReference>
<dbReference type="Proteomes" id="UP000051936">
    <property type="component" value="Unassembled WGS sequence"/>
</dbReference>
<dbReference type="RefSeq" id="WP_057753961.1">
    <property type="nucleotide sequence ID" value="NZ_LJYG01000105.1"/>
</dbReference>
<comment type="caution">
    <text evidence="3">The sequence shown here is derived from an EMBL/GenBank/DDBJ whole genome shotgun (WGS) entry which is preliminary data.</text>
</comment>
<dbReference type="EMBL" id="LJYG01000105">
    <property type="protein sequence ID" value="KRQ04895.1"/>
    <property type="molecule type" value="Genomic_DNA"/>
</dbReference>
<reference evidence="3 4" key="1">
    <citation type="submission" date="2015-09" db="EMBL/GenBank/DDBJ databases">
        <title>Draft Genome Sequence of Bradyrhizobium manausense Strain BR 3351T, a Novel Symbiotic Nitrogen-Fixing Alphaproteobacterium Isolated from Brazilian Amazon Rain Forest.</title>
        <authorList>
            <person name="De Araujo J.L."/>
            <person name="Zilli J.E."/>
        </authorList>
    </citation>
    <scope>NUCLEOTIDE SEQUENCE [LARGE SCALE GENOMIC DNA]</scope>
    <source>
        <strain evidence="3 4">BR3351</strain>
    </source>
</reference>
<keyword evidence="4" id="KW-1185">Reference proteome</keyword>
<protein>
    <submittedName>
        <fullName evidence="3">Pilus assembly protein TadE</fullName>
    </submittedName>
</protein>
<sequence length="186" mass="20247">MPKSRAVAGQRRLRQMFAAFRNDENGANAVEFALVAPIFIALLVGIIQIFLVFFGQQLLQQVVQQSARQIMTGQVQEAGMTQTQFSTLVCSQVRIIFSCNNLMISVQSASSWSALSAAGPTLTFNADGTVSNNWPYNPGGPSDKVILEVIYQWPVFGGPLGFTLANLPNGNRQITASAAFQNEPYQ</sequence>
<keyword evidence="1" id="KW-0812">Transmembrane</keyword>
<feature type="domain" description="TadE-like" evidence="2">
    <location>
        <begin position="26"/>
        <end position="68"/>
    </location>
</feature>
<name>A0A0R3DEX4_9BRAD</name>
<dbReference type="AlphaFoldDB" id="A0A0R3DEX4"/>
<feature type="transmembrane region" description="Helical" evidence="1">
    <location>
        <begin position="32"/>
        <end position="54"/>
    </location>
</feature>
<accession>A0A0R3DEX4</accession>
<keyword evidence="1" id="KW-0472">Membrane</keyword>
<proteinExistence type="predicted"/>